<evidence type="ECO:0000256" key="2">
    <source>
        <dbReference type="ARBA" id="ARBA00004162"/>
    </source>
</evidence>
<evidence type="ECO:0000256" key="8">
    <source>
        <dbReference type="ARBA" id="ARBA00022989"/>
    </source>
</evidence>
<dbReference type="GO" id="GO:0005886">
    <property type="term" value="C:plasma membrane"/>
    <property type="evidence" value="ECO:0007669"/>
    <property type="project" value="UniProtKB-SubCell"/>
</dbReference>
<keyword evidence="11" id="KW-0966">Cell projection</keyword>
<comment type="subcellular location">
    <subcellularLocation>
        <location evidence="10">Cell inner membrane</location>
    </subcellularLocation>
    <subcellularLocation>
        <location evidence="2">Cell membrane</location>
        <topology evidence="2">Single-pass membrane protein</topology>
    </subcellularLocation>
</comment>
<protein>
    <recommendedName>
        <fullName evidence="10">Flagellar protein FliL</fullName>
    </recommendedName>
</protein>
<keyword evidence="4" id="KW-1003">Cell membrane</keyword>
<dbReference type="Proteomes" id="UP000027180">
    <property type="component" value="Chromosome"/>
</dbReference>
<dbReference type="OrthoDB" id="7908910at2"/>
<dbReference type="InterPro" id="IPR005503">
    <property type="entry name" value="FliL"/>
</dbReference>
<evidence type="ECO:0000256" key="9">
    <source>
        <dbReference type="ARBA" id="ARBA00023136"/>
    </source>
</evidence>
<keyword evidence="9 10" id="KW-0472">Membrane</keyword>
<keyword evidence="11" id="KW-0282">Flagellum</keyword>
<dbReference type="GO" id="GO:0006935">
    <property type="term" value="P:chemotaxis"/>
    <property type="evidence" value="ECO:0007669"/>
    <property type="project" value="UniProtKB-KW"/>
</dbReference>
<dbReference type="AlphaFoldDB" id="A0A060I309"/>
<keyword evidence="10" id="KW-0997">Cell inner membrane</keyword>
<comment type="similarity">
    <text evidence="3 10">Belongs to the FliL family.</text>
</comment>
<evidence type="ECO:0000256" key="3">
    <source>
        <dbReference type="ARBA" id="ARBA00008281"/>
    </source>
</evidence>
<dbReference type="RefSeq" id="WP_038692234.1">
    <property type="nucleotide sequence ID" value="NZ_CP006986.1"/>
</dbReference>
<comment type="function">
    <text evidence="1 10">Controls the rotational direction of flagella during chemotaxis.</text>
</comment>
<evidence type="ECO:0000313" key="11">
    <source>
        <dbReference type="EMBL" id="AIC25876.1"/>
    </source>
</evidence>
<sequence length="168" mass="18328">MADADISAGQPKKKSGPLMTIIGVAILTLLGAGGGWAVGTIVAPEIKVAKEAEEAKDAEAKKKAEEGLARISTEANNVVQLEPITSNLAYPSENWVRLEVALLFNGPPDVKVSEDIHQDILAYIRTVSLQQIEGPRGFQYLRDDIQERVDLRSQGRVSKVMFRTFVIE</sequence>
<evidence type="ECO:0000313" key="12">
    <source>
        <dbReference type="Proteomes" id="UP000027180"/>
    </source>
</evidence>
<keyword evidence="6 10" id="KW-0812">Transmembrane</keyword>
<keyword evidence="7 10" id="KW-0283">Flagellar rotation</keyword>
<evidence type="ECO:0000256" key="5">
    <source>
        <dbReference type="ARBA" id="ARBA00022500"/>
    </source>
</evidence>
<dbReference type="EMBL" id="CP006986">
    <property type="protein sequence ID" value="AIC25876.1"/>
    <property type="molecule type" value="Genomic_DNA"/>
</dbReference>
<feature type="transmembrane region" description="Helical" evidence="10">
    <location>
        <begin position="20"/>
        <end position="43"/>
    </location>
</feature>
<reference evidence="11 12" key="1">
    <citation type="submission" date="2013-12" db="EMBL/GenBank/DDBJ databases">
        <title>Complete genome sequence of Rhizobium etli bv. mimosae IE4771.</title>
        <authorList>
            <person name="Bustos P."/>
            <person name="Santamaria R.I."/>
            <person name="Lozano L."/>
            <person name="Ormeno-Orrillo E."/>
            <person name="Rogel M.A."/>
            <person name="Romero D."/>
            <person name="Cevallos M.A."/>
            <person name="Martinez-Romero E."/>
            <person name="Gonzalez V."/>
        </authorList>
    </citation>
    <scope>NUCLEOTIDE SEQUENCE [LARGE SCALE GENOMIC DNA]</scope>
    <source>
        <strain evidence="11 12">IE4771</strain>
    </source>
</reference>
<evidence type="ECO:0000256" key="4">
    <source>
        <dbReference type="ARBA" id="ARBA00022475"/>
    </source>
</evidence>
<evidence type="ECO:0000256" key="6">
    <source>
        <dbReference type="ARBA" id="ARBA00022692"/>
    </source>
</evidence>
<dbReference type="Pfam" id="PF03748">
    <property type="entry name" value="FliL"/>
    <property type="match status" value="1"/>
</dbReference>
<gene>
    <name evidence="11" type="primary">fliL</name>
    <name evidence="11" type="ORF">IE4771_CH00720</name>
</gene>
<proteinExistence type="inferred from homology"/>
<dbReference type="GO" id="GO:0071973">
    <property type="term" value="P:bacterial-type flagellum-dependent cell motility"/>
    <property type="evidence" value="ECO:0007669"/>
    <property type="project" value="InterPro"/>
</dbReference>
<evidence type="ECO:0000256" key="7">
    <source>
        <dbReference type="ARBA" id="ARBA00022779"/>
    </source>
</evidence>
<name>A0A060I309_RHIET</name>
<keyword evidence="11" id="KW-0969">Cilium</keyword>
<dbReference type="GO" id="GO:0009425">
    <property type="term" value="C:bacterial-type flagellum basal body"/>
    <property type="evidence" value="ECO:0007669"/>
    <property type="project" value="InterPro"/>
</dbReference>
<evidence type="ECO:0000256" key="10">
    <source>
        <dbReference type="RuleBase" id="RU364125"/>
    </source>
</evidence>
<accession>A0A060I309</accession>
<dbReference type="KEGG" id="rei:IE4771_CH00720"/>
<dbReference type="HOGENOM" id="CLU_125894_0_0_5"/>
<keyword evidence="8 10" id="KW-1133">Transmembrane helix</keyword>
<keyword evidence="5 10" id="KW-0145">Chemotaxis</keyword>
<evidence type="ECO:0000256" key="1">
    <source>
        <dbReference type="ARBA" id="ARBA00002254"/>
    </source>
</evidence>
<organism evidence="11 12">
    <name type="scientific">Rhizobium etli bv. mimosae str. IE4771</name>
    <dbReference type="NCBI Taxonomy" id="1432050"/>
    <lineage>
        <taxon>Bacteria</taxon>
        <taxon>Pseudomonadati</taxon>
        <taxon>Pseudomonadota</taxon>
        <taxon>Alphaproteobacteria</taxon>
        <taxon>Hyphomicrobiales</taxon>
        <taxon>Rhizobiaceae</taxon>
        <taxon>Rhizobium/Agrobacterium group</taxon>
        <taxon>Rhizobium</taxon>
    </lineage>
</organism>